<gene>
    <name evidence="6" type="ORF">RT41_GL001165</name>
</gene>
<dbReference type="InterPro" id="IPR047640">
    <property type="entry name" value="RpiR-like"/>
</dbReference>
<dbReference type="InterPro" id="IPR046348">
    <property type="entry name" value="SIS_dom_sf"/>
</dbReference>
<dbReference type="Pfam" id="PF01380">
    <property type="entry name" value="SIS"/>
    <property type="match status" value="1"/>
</dbReference>
<dbReference type="CDD" id="cd05013">
    <property type="entry name" value="SIS_RpiR"/>
    <property type="match status" value="1"/>
</dbReference>
<dbReference type="PROSITE" id="PS51464">
    <property type="entry name" value="SIS"/>
    <property type="match status" value="1"/>
</dbReference>
<name>A0A2A5RN93_9LACT</name>
<dbReference type="AlphaFoldDB" id="A0A2A5RN93"/>
<feature type="domain" description="SIS" evidence="5">
    <location>
        <begin position="101"/>
        <end position="243"/>
    </location>
</feature>
<dbReference type="SUPFAM" id="SSF46689">
    <property type="entry name" value="Homeodomain-like"/>
    <property type="match status" value="1"/>
</dbReference>
<evidence type="ECO:0000256" key="1">
    <source>
        <dbReference type="ARBA" id="ARBA00023015"/>
    </source>
</evidence>
<dbReference type="GO" id="GO:0003677">
    <property type="term" value="F:DNA binding"/>
    <property type="evidence" value="ECO:0007669"/>
    <property type="project" value="UniProtKB-KW"/>
</dbReference>
<dbReference type="PANTHER" id="PTHR30514:SF1">
    <property type="entry name" value="HTH-TYPE TRANSCRIPTIONAL REGULATOR HEXR-RELATED"/>
    <property type="match status" value="1"/>
</dbReference>
<evidence type="ECO:0000259" key="5">
    <source>
        <dbReference type="PROSITE" id="PS51464"/>
    </source>
</evidence>
<feature type="domain" description="HTH rpiR-type" evidence="4">
    <location>
        <begin position="1"/>
        <end position="75"/>
    </location>
</feature>
<keyword evidence="7" id="KW-1185">Reference proteome</keyword>
<dbReference type="GO" id="GO:0003700">
    <property type="term" value="F:DNA-binding transcription factor activity"/>
    <property type="evidence" value="ECO:0007669"/>
    <property type="project" value="InterPro"/>
</dbReference>
<dbReference type="OrthoDB" id="1648815at2"/>
<dbReference type="SUPFAM" id="SSF53697">
    <property type="entry name" value="SIS domain"/>
    <property type="match status" value="1"/>
</dbReference>
<keyword evidence="3" id="KW-0804">Transcription</keyword>
<dbReference type="Proteomes" id="UP000218181">
    <property type="component" value="Unassembled WGS sequence"/>
</dbReference>
<dbReference type="PANTHER" id="PTHR30514">
    <property type="entry name" value="GLUCOKINASE"/>
    <property type="match status" value="1"/>
</dbReference>
<proteinExistence type="predicted"/>
<evidence type="ECO:0000256" key="2">
    <source>
        <dbReference type="ARBA" id="ARBA00023125"/>
    </source>
</evidence>
<dbReference type="EMBL" id="JXJU01000003">
    <property type="protein sequence ID" value="PCS00783.1"/>
    <property type="molecule type" value="Genomic_DNA"/>
</dbReference>
<evidence type="ECO:0000259" key="4">
    <source>
        <dbReference type="PROSITE" id="PS51071"/>
    </source>
</evidence>
<evidence type="ECO:0000256" key="3">
    <source>
        <dbReference type="ARBA" id="ARBA00023163"/>
    </source>
</evidence>
<dbReference type="InterPro" id="IPR009057">
    <property type="entry name" value="Homeodomain-like_sf"/>
</dbReference>
<comment type="caution">
    <text evidence="6">The sequence shown here is derived from an EMBL/GenBank/DDBJ whole genome shotgun (WGS) entry which is preliminary data.</text>
</comment>
<dbReference type="STRING" id="1291764.GCA_001311235_00643"/>
<dbReference type="Pfam" id="PF01418">
    <property type="entry name" value="HTH_6"/>
    <property type="match status" value="1"/>
</dbReference>
<reference evidence="6 7" key="1">
    <citation type="submission" date="2014-12" db="EMBL/GenBank/DDBJ databases">
        <title>Draft genome sequences of 10 type strains of Lactococcus.</title>
        <authorList>
            <person name="Sun Z."/>
            <person name="Zhong Z."/>
            <person name="Liu W."/>
            <person name="Zhang W."/>
            <person name="Zhang H."/>
        </authorList>
    </citation>
    <scope>NUCLEOTIDE SEQUENCE [LARGE SCALE GENOMIC DNA]</scope>
    <source>
        <strain evidence="6 7">JCM 16395</strain>
    </source>
</reference>
<sequence>MSFFGNIDFQNLTYTEKVIYNYLKNNLDKIPYMHVRDIATEAHAGSSSVMRLIHKMGFDSYIDFKGYIKKQQTVKNEQDSLFKSFSEHDFPDNLDEILDEMASQIVASDNLIFTGVGASGLICDYASRRFAGIGINSFSFSDVTYPIASKLRNTAYTFMISLSISGETGEIIEVLNSLRANKDITIATITPNPSSTIAELSDIVLPYNVEERRVGLHFDLSSQLPAVFLIESLTEKVFQMTKEIDY</sequence>
<dbReference type="GO" id="GO:0097367">
    <property type="term" value="F:carbohydrate derivative binding"/>
    <property type="evidence" value="ECO:0007669"/>
    <property type="project" value="InterPro"/>
</dbReference>
<dbReference type="Gene3D" id="3.40.50.10490">
    <property type="entry name" value="Glucose-6-phosphate isomerase like protein, domain 1"/>
    <property type="match status" value="1"/>
</dbReference>
<dbReference type="Gene3D" id="1.10.10.10">
    <property type="entry name" value="Winged helix-like DNA-binding domain superfamily/Winged helix DNA-binding domain"/>
    <property type="match status" value="1"/>
</dbReference>
<evidence type="ECO:0000313" key="6">
    <source>
        <dbReference type="EMBL" id="PCS00783.1"/>
    </source>
</evidence>
<keyword evidence="2" id="KW-0238">DNA-binding</keyword>
<dbReference type="PROSITE" id="PS51071">
    <property type="entry name" value="HTH_RPIR"/>
    <property type="match status" value="1"/>
</dbReference>
<dbReference type="RefSeq" id="WP_096817611.1">
    <property type="nucleotide sequence ID" value="NZ_JXJU01000003.1"/>
</dbReference>
<protein>
    <submittedName>
        <fullName evidence="6">RpiR family transcriptional regulator</fullName>
    </submittedName>
</protein>
<keyword evidence="1" id="KW-0805">Transcription regulation</keyword>
<dbReference type="GO" id="GO:1901135">
    <property type="term" value="P:carbohydrate derivative metabolic process"/>
    <property type="evidence" value="ECO:0007669"/>
    <property type="project" value="InterPro"/>
</dbReference>
<organism evidence="6 7">
    <name type="scientific">Lactococcus fujiensis JCM 16395</name>
    <dbReference type="NCBI Taxonomy" id="1291764"/>
    <lineage>
        <taxon>Bacteria</taxon>
        <taxon>Bacillati</taxon>
        <taxon>Bacillota</taxon>
        <taxon>Bacilli</taxon>
        <taxon>Lactobacillales</taxon>
        <taxon>Streptococcaceae</taxon>
        <taxon>Lactococcus</taxon>
    </lineage>
</organism>
<dbReference type="InterPro" id="IPR000281">
    <property type="entry name" value="HTH_RpiR"/>
</dbReference>
<dbReference type="InterPro" id="IPR035472">
    <property type="entry name" value="RpiR-like_SIS"/>
</dbReference>
<dbReference type="InterPro" id="IPR001347">
    <property type="entry name" value="SIS_dom"/>
</dbReference>
<accession>A0A2A5RN93</accession>
<evidence type="ECO:0000313" key="7">
    <source>
        <dbReference type="Proteomes" id="UP000218181"/>
    </source>
</evidence>
<dbReference type="InterPro" id="IPR036388">
    <property type="entry name" value="WH-like_DNA-bd_sf"/>
</dbReference>